<keyword evidence="10" id="KW-0819">tRNA processing</keyword>
<evidence type="ECO:0000256" key="11">
    <source>
        <dbReference type="ARBA" id="ARBA00025588"/>
    </source>
</evidence>
<comment type="catalytic activity">
    <reaction evidence="15">
        <text>7-[(3S)-(3-amino-3-methoxycarbonyl)propyl]wyosine(37) in tRNA(Phe) + S-adenosyl-L-methionine + CO2 = wybutosine(37) in tRNA(Phe) + S-adenosyl-L-homocysteine + 2 H(+)</text>
        <dbReference type="Rhea" id="RHEA:37119"/>
        <dbReference type="Rhea" id="RHEA-COMP:11844"/>
        <dbReference type="Rhea" id="RHEA-COMP:11847"/>
        <dbReference type="ChEBI" id="CHEBI:15378"/>
        <dbReference type="ChEBI" id="CHEBI:16526"/>
        <dbReference type="ChEBI" id="CHEBI:57856"/>
        <dbReference type="ChEBI" id="CHEBI:59789"/>
        <dbReference type="ChEBI" id="CHEBI:73544"/>
        <dbReference type="ChEBI" id="CHEBI:74275"/>
        <dbReference type="EC" id="2.3.1.231"/>
    </reaction>
</comment>
<dbReference type="EC" id="2.1.1.290" evidence="5"/>
<evidence type="ECO:0000256" key="9">
    <source>
        <dbReference type="ARBA" id="ARBA00022691"/>
    </source>
</evidence>
<comment type="similarity">
    <text evidence="3">Belongs to the methyltransferase superfamily. LCMT family.</text>
</comment>
<dbReference type="Gene3D" id="2.120.10.80">
    <property type="entry name" value="Kelch-type beta propeller"/>
    <property type="match status" value="1"/>
</dbReference>
<name>A0AAE1I4T0_9HYPO</name>
<comment type="catalytic activity">
    <reaction evidence="1">
        <text>7-[(3S)-3-amino-3-carboxypropyl]wyosine(37) in tRNA(Phe) + S-adenosyl-L-methionine = 7-[(3S)-(3-amino-3-methoxycarbonyl)propyl]wyosine(37) in tRNA(Phe) + S-adenosyl-L-homocysteine</text>
        <dbReference type="Rhea" id="RHEA:36903"/>
        <dbReference type="Rhea" id="RHEA-COMP:10379"/>
        <dbReference type="Rhea" id="RHEA-COMP:11844"/>
        <dbReference type="ChEBI" id="CHEBI:57856"/>
        <dbReference type="ChEBI" id="CHEBI:59789"/>
        <dbReference type="ChEBI" id="CHEBI:73543"/>
        <dbReference type="ChEBI" id="CHEBI:74275"/>
        <dbReference type="EC" id="2.1.1.290"/>
    </reaction>
</comment>
<sequence length="1112" mass="124406">MIGQHGWLESTEQTLYDKNKQSPQKKTRILDGIRKIAKDVSELHQTRRTRPVARGTVGTHAASSLDPREQSLLYCELEFNLTTALNIYVTEELDKGHLSPDNLKKVSDEWHQKGHHKVIGFRYDLETQLELVSLHINDFSFHGRRQGNTTEIALLLNEMKMNARNMRVRTFCQPDSTIAKHLVDSQSLFNLINASTIMMAKQEGSPGSLTLDDLVMGTNTSSITSKRSVERLYHSKETPFFRYFVPKFQRRAPLINRGYWLRLRAIDTIVYKFLTKETEGEKVIINLGCGSDVLPWQCHARYDNLGSDVLFVDVDYPDLMKKKRAIVLQTPELRSLLGNDFTLGDEDKDDLLLRSHKYCQIGCDLRQLDRLRMTLESVINLPECAILFVAEVSITYMDTQSADSLIQWGSTVGRENNFCLLEQILPYGGRHPFAQQMLGHFVKLGTPLRSVEQYPTIESQAIRFQDRGWHRVEIKDLWQAWSSEEFVSDSERTGLDNIEPFDEWEEFILFARHYSILHASTDCSQGSLPQTSTLAARESAKTFAGLSVEIIGESTKKSTRRRFGNSMILSNGLGQRYALNLLGMSLNSRESTYDIFSLDGQHGTPPQLHPSGPPARMCFTLTDLGEYGIMLVGGRVLIRVGPTISFSPITTSSSNSRLISSFGAQTVHLGSSVIICGGMGADPCLHGQTITVVTTSTEGFEVENLSTPQNDEPMPFMIGSSIVQDGSSLLVFGGGATCFSMGTFWETNIYKIRLPDHVLKATDSTSRLYSLSHSTVDLIGCRKFSATSTNPSPGGANHLDNQDQRASLTTVPRIQLESAEQFQRIVGQGKPVIFKSCTIGECQQKWTPDFLVCQIGANEKFVIHESHEDTGVLDFNSKNFSYVTDTFGSIMSKLQSGARVYLRALSRDKPSELPAKLEEDFPHLAGDFTLPPEMAYIKDHLFSSVLRLSGRANMWLHYDVMANVYAQVAGVRKMILFPPSDVKHLSFAPGASSSSVNVFQALETSASSLRATHPQEAVIHPGDILLLPALWLHTAAPITDMSTAVNVFFRDLGQKDHYSPGRDVYGNKDLEAYEKGRQAIARIAKSLQQLPSAAREFYLCRLEDELRLATEN</sequence>
<dbReference type="PANTHER" id="PTHR46529:SF1">
    <property type="entry name" value="TRNA WYBUTOSINE-SYNTHESIZING PROTEIN 4"/>
    <property type="match status" value="1"/>
</dbReference>
<evidence type="ECO:0000256" key="6">
    <source>
        <dbReference type="ARBA" id="ARBA00018045"/>
    </source>
</evidence>
<keyword evidence="7" id="KW-0489">Methyltransferase</keyword>
<keyword evidence="9" id="KW-0949">S-adenosyl-L-methionine</keyword>
<dbReference type="PROSITE" id="PS51184">
    <property type="entry name" value="JMJC"/>
    <property type="match status" value="1"/>
</dbReference>
<keyword evidence="18" id="KW-1185">Reference proteome</keyword>
<dbReference type="GO" id="GO:0031591">
    <property type="term" value="P:wybutosine biosynthetic process"/>
    <property type="evidence" value="ECO:0007669"/>
    <property type="project" value="TreeGrafter"/>
</dbReference>
<dbReference type="InterPro" id="IPR007213">
    <property type="entry name" value="Ppm1/Ppm2/Tcmp"/>
</dbReference>
<dbReference type="FunFam" id="2.60.120.650:FF:000043">
    <property type="entry name" value="tRNA wybutosine-synthesizing protein 4"/>
    <property type="match status" value="1"/>
</dbReference>
<evidence type="ECO:0000256" key="2">
    <source>
        <dbReference type="ARBA" id="ARBA00004797"/>
    </source>
</evidence>
<evidence type="ECO:0000256" key="7">
    <source>
        <dbReference type="ARBA" id="ARBA00022603"/>
    </source>
</evidence>
<dbReference type="SUPFAM" id="SSF50965">
    <property type="entry name" value="Galactose oxidase, central domain"/>
    <property type="match status" value="1"/>
</dbReference>
<evidence type="ECO:0000256" key="1">
    <source>
        <dbReference type="ARBA" id="ARBA00001806"/>
    </source>
</evidence>
<dbReference type="PANTHER" id="PTHR46529">
    <property type="entry name" value="TRNA WYBUTOSINE-SYNTHESIZING PROTEIN 4"/>
    <property type="match status" value="1"/>
</dbReference>
<comment type="function">
    <text evidence="11">Probable S-adenosyl-L-methionine-dependent methyltransferase that acts as a component of the wybutosine biosynthesis pathway. Wybutosine is a hyper modified guanosine with a tricyclic base found at the 3'-position adjacent to the anticodon of eukaryotic phenylalanine tRNA. May methylate the carboxyl group of leucine residues to form alpha-leucine ester residues.</text>
</comment>
<comment type="pathway">
    <text evidence="2">tRNA modification; wybutosine-tRNA(Phe) biosynthesis.</text>
</comment>
<dbReference type="InterPro" id="IPR011043">
    <property type="entry name" value="Gal_Oxase/kelch_b-propeller"/>
</dbReference>
<evidence type="ECO:0000259" key="16">
    <source>
        <dbReference type="PROSITE" id="PS51184"/>
    </source>
</evidence>
<dbReference type="EMBL" id="JAWRVG010000108">
    <property type="protein sequence ID" value="KAK4059710.1"/>
    <property type="molecule type" value="Genomic_DNA"/>
</dbReference>
<dbReference type="Gene3D" id="6.10.140.1470">
    <property type="match status" value="1"/>
</dbReference>
<dbReference type="InterPro" id="IPR015915">
    <property type="entry name" value="Kelch-typ_b-propeller"/>
</dbReference>
<evidence type="ECO:0000256" key="8">
    <source>
        <dbReference type="ARBA" id="ARBA00022679"/>
    </source>
</evidence>
<dbReference type="EC" id="2.3.1.231" evidence="4"/>
<dbReference type="InterPro" id="IPR041667">
    <property type="entry name" value="Cupin_8"/>
</dbReference>
<dbReference type="Pfam" id="PF13418">
    <property type="entry name" value="Beta-prop_TYW4"/>
    <property type="match status" value="1"/>
</dbReference>
<dbReference type="Pfam" id="PF13621">
    <property type="entry name" value="Cupin_8"/>
    <property type="match status" value="1"/>
</dbReference>
<evidence type="ECO:0000313" key="18">
    <source>
        <dbReference type="Proteomes" id="UP001273209"/>
    </source>
</evidence>
<dbReference type="Gene3D" id="3.40.50.150">
    <property type="entry name" value="Vaccinia Virus protein VP39"/>
    <property type="match status" value="1"/>
</dbReference>
<dbReference type="GO" id="GO:0008175">
    <property type="term" value="F:tRNA methyltransferase activity"/>
    <property type="evidence" value="ECO:0007669"/>
    <property type="project" value="TreeGrafter"/>
</dbReference>
<dbReference type="Gene3D" id="2.60.120.650">
    <property type="entry name" value="Cupin"/>
    <property type="match status" value="1"/>
</dbReference>
<dbReference type="SUPFAM" id="SSF53335">
    <property type="entry name" value="S-adenosyl-L-methionine-dependent methyltransferases"/>
    <property type="match status" value="1"/>
</dbReference>
<evidence type="ECO:0000256" key="15">
    <source>
        <dbReference type="ARBA" id="ARBA00049250"/>
    </source>
</evidence>
<dbReference type="Proteomes" id="UP001273209">
    <property type="component" value="Unassembled WGS sequence"/>
</dbReference>
<evidence type="ECO:0000256" key="10">
    <source>
        <dbReference type="ARBA" id="ARBA00022694"/>
    </source>
</evidence>
<evidence type="ECO:0000256" key="5">
    <source>
        <dbReference type="ARBA" id="ARBA00012779"/>
    </source>
</evidence>
<protein>
    <recommendedName>
        <fullName evidence="6">tRNA wybutosine-synthesizing protein 4</fullName>
        <ecNumber evidence="5">2.1.1.290</ecNumber>
        <ecNumber evidence="4">2.3.1.231</ecNumber>
    </recommendedName>
    <alternativeName>
        <fullName evidence="13">Leucine carboxyl methyltransferase 2</fullName>
    </alternativeName>
    <alternativeName>
        <fullName evidence="14">tRNA(Phe) (7-(3-amino-3-(methoxycarbonyl)propyl)wyosine(37)-N)-methoxycarbonyltransferase</fullName>
    </alternativeName>
    <alternativeName>
        <fullName evidence="12">tRNA(Phe) (7-(3-amino-3-carboxypropyl)wyosine(37)-O)-methyltransferase</fullName>
    </alternativeName>
</protein>
<reference evidence="17" key="1">
    <citation type="submission" date="2023-11" db="EMBL/GenBank/DDBJ databases">
        <title>The genome sequences of three competitors of mushroom-forming fungi.</title>
        <authorList>
            <person name="Beijen E."/>
            <person name="Ohm R.A."/>
        </authorList>
    </citation>
    <scope>NUCLEOTIDE SEQUENCE</scope>
    <source>
        <strain evidence="17">CBS 100526</strain>
    </source>
</reference>
<organism evidence="17 18">
    <name type="scientific">Trichoderma aggressivum f. europaeum</name>
    <dbReference type="NCBI Taxonomy" id="173218"/>
    <lineage>
        <taxon>Eukaryota</taxon>
        <taxon>Fungi</taxon>
        <taxon>Dikarya</taxon>
        <taxon>Ascomycota</taxon>
        <taxon>Pezizomycotina</taxon>
        <taxon>Sordariomycetes</taxon>
        <taxon>Hypocreomycetidae</taxon>
        <taxon>Hypocreales</taxon>
        <taxon>Hypocreaceae</taxon>
        <taxon>Trichoderma</taxon>
    </lineage>
</organism>
<dbReference type="SUPFAM" id="SSF51197">
    <property type="entry name" value="Clavaminate synthase-like"/>
    <property type="match status" value="1"/>
</dbReference>
<dbReference type="AlphaFoldDB" id="A0AAE1I4T0"/>
<dbReference type="InterPro" id="IPR003347">
    <property type="entry name" value="JmjC_dom"/>
</dbReference>
<keyword evidence="8" id="KW-0808">Transferase</keyword>
<dbReference type="Pfam" id="PF04072">
    <property type="entry name" value="LCM"/>
    <property type="match status" value="1"/>
</dbReference>
<evidence type="ECO:0000256" key="12">
    <source>
        <dbReference type="ARBA" id="ARBA00029750"/>
    </source>
</evidence>
<evidence type="ECO:0000256" key="4">
    <source>
        <dbReference type="ARBA" id="ARBA00012155"/>
    </source>
</evidence>
<evidence type="ECO:0000313" key="17">
    <source>
        <dbReference type="EMBL" id="KAK4059710.1"/>
    </source>
</evidence>
<dbReference type="InterPro" id="IPR029063">
    <property type="entry name" value="SAM-dependent_MTases_sf"/>
</dbReference>
<dbReference type="RefSeq" id="XP_062750057.1">
    <property type="nucleotide sequence ID" value="XM_062895120.1"/>
</dbReference>
<evidence type="ECO:0000256" key="14">
    <source>
        <dbReference type="ARBA" id="ARBA00030847"/>
    </source>
</evidence>
<accession>A0AAE1I4T0</accession>
<feature type="domain" description="JmjC" evidence="16">
    <location>
        <begin position="910"/>
        <end position="1066"/>
    </location>
</feature>
<dbReference type="GO" id="GO:0030488">
    <property type="term" value="P:tRNA methylation"/>
    <property type="evidence" value="ECO:0007669"/>
    <property type="project" value="TreeGrafter"/>
</dbReference>
<proteinExistence type="inferred from homology"/>
<evidence type="ECO:0000256" key="3">
    <source>
        <dbReference type="ARBA" id="ARBA00010703"/>
    </source>
</evidence>
<evidence type="ECO:0000256" key="13">
    <source>
        <dbReference type="ARBA" id="ARBA00030231"/>
    </source>
</evidence>
<gene>
    <name evidence="17" type="ORF">Triagg1_10988</name>
</gene>
<comment type="caution">
    <text evidence="17">The sequence shown here is derived from an EMBL/GenBank/DDBJ whole genome shotgun (WGS) entry which is preliminary data.</text>
</comment>
<dbReference type="GeneID" id="87915024"/>